<evidence type="ECO:0000313" key="2">
    <source>
        <dbReference type="Proteomes" id="UP000245880"/>
    </source>
</evidence>
<protein>
    <submittedName>
        <fullName evidence="1">Uncharacterized protein</fullName>
    </submittedName>
</protein>
<sequence length="73" mass="8364">MYSYYTLKLKNLLLPIFTKKPPPPYYGNVTVNAKSKLKPKLDTLKINNFGKILLLHAMHKGPSRLDLLGAYFL</sequence>
<keyword evidence="2" id="KW-1185">Reference proteome</keyword>
<dbReference type="AlphaFoldDB" id="A0A316AM81"/>
<comment type="caution">
    <text evidence="1">The sequence shown here is derived from an EMBL/GenBank/DDBJ whole genome shotgun (WGS) entry which is preliminary data.</text>
</comment>
<gene>
    <name evidence="1" type="ORF">CLV98_10580</name>
</gene>
<organism evidence="1 2">
    <name type="scientific">Dyadobacter jejuensis</name>
    <dbReference type="NCBI Taxonomy" id="1082580"/>
    <lineage>
        <taxon>Bacteria</taxon>
        <taxon>Pseudomonadati</taxon>
        <taxon>Bacteroidota</taxon>
        <taxon>Cytophagia</taxon>
        <taxon>Cytophagales</taxon>
        <taxon>Spirosomataceae</taxon>
        <taxon>Dyadobacter</taxon>
    </lineage>
</organism>
<proteinExistence type="predicted"/>
<name>A0A316AM81_9BACT</name>
<dbReference type="Proteomes" id="UP000245880">
    <property type="component" value="Unassembled WGS sequence"/>
</dbReference>
<evidence type="ECO:0000313" key="1">
    <source>
        <dbReference type="EMBL" id="PWJ57900.1"/>
    </source>
</evidence>
<accession>A0A316AM81</accession>
<reference evidence="1 2" key="1">
    <citation type="submission" date="2018-03" db="EMBL/GenBank/DDBJ databases">
        <title>Genomic Encyclopedia of Archaeal and Bacterial Type Strains, Phase II (KMG-II): from individual species to whole genera.</title>
        <authorList>
            <person name="Goeker M."/>
        </authorList>
    </citation>
    <scope>NUCLEOTIDE SEQUENCE [LARGE SCALE GENOMIC DNA]</scope>
    <source>
        <strain evidence="1 2">DSM 100346</strain>
    </source>
</reference>
<dbReference type="EMBL" id="QGDT01000005">
    <property type="protein sequence ID" value="PWJ57900.1"/>
    <property type="molecule type" value="Genomic_DNA"/>
</dbReference>